<keyword evidence="4 6" id="KW-0560">Oxidoreductase</keyword>
<dbReference type="InterPro" id="IPR023753">
    <property type="entry name" value="FAD/NAD-binding_dom"/>
</dbReference>
<comment type="cofactor">
    <cofactor evidence="1">
        <name>FAD</name>
        <dbReference type="ChEBI" id="CHEBI:57692"/>
    </cofactor>
</comment>
<evidence type="ECO:0000256" key="1">
    <source>
        <dbReference type="ARBA" id="ARBA00001974"/>
    </source>
</evidence>
<dbReference type="EMBL" id="UGQT01000001">
    <property type="protein sequence ID" value="STZ56936.1"/>
    <property type="molecule type" value="Genomic_DNA"/>
</dbReference>
<accession>A0A378TBP7</accession>
<dbReference type="SUPFAM" id="SSF51905">
    <property type="entry name" value="FAD/NAD(P)-binding domain"/>
    <property type="match status" value="2"/>
</dbReference>
<keyword evidence="3" id="KW-0274">FAD</keyword>
<dbReference type="Gene3D" id="3.50.50.60">
    <property type="entry name" value="FAD/NAD(P)-binding domain"/>
    <property type="match status" value="2"/>
</dbReference>
<protein>
    <submittedName>
        <fullName evidence="6">FAD-dependent pyridine nucleotide-disulfide oxidoreductase</fullName>
        <ecNumber evidence="6">1.18.1.-</ecNumber>
    </submittedName>
</protein>
<feature type="domain" description="FAD/NAD(P)-binding" evidence="5">
    <location>
        <begin position="3"/>
        <end position="299"/>
    </location>
</feature>
<name>A0A378TBP7_9MYCO</name>
<dbReference type="InterPro" id="IPR050446">
    <property type="entry name" value="FAD-oxidoreductase/Apoptosis"/>
</dbReference>
<evidence type="ECO:0000256" key="2">
    <source>
        <dbReference type="ARBA" id="ARBA00022630"/>
    </source>
</evidence>
<dbReference type="OrthoDB" id="4213189at2"/>
<keyword evidence="2" id="KW-0285">Flavoprotein</keyword>
<dbReference type="Proteomes" id="UP000254978">
    <property type="component" value="Unassembled WGS sequence"/>
</dbReference>
<evidence type="ECO:0000256" key="4">
    <source>
        <dbReference type="ARBA" id="ARBA00023002"/>
    </source>
</evidence>
<dbReference type="RefSeq" id="WP_115277351.1">
    <property type="nucleotide sequence ID" value="NZ_AP022600.1"/>
</dbReference>
<dbReference type="InterPro" id="IPR036188">
    <property type="entry name" value="FAD/NAD-bd_sf"/>
</dbReference>
<evidence type="ECO:0000313" key="6">
    <source>
        <dbReference type="EMBL" id="STZ56936.1"/>
    </source>
</evidence>
<dbReference type="Pfam" id="PF07992">
    <property type="entry name" value="Pyr_redox_2"/>
    <property type="match status" value="1"/>
</dbReference>
<evidence type="ECO:0000313" key="7">
    <source>
        <dbReference type="Proteomes" id="UP000254978"/>
    </source>
</evidence>
<dbReference type="AlphaFoldDB" id="A0A378TBP7"/>
<gene>
    <name evidence="6" type="primary">thcD_1</name>
    <name evidence="6" type="ORF">NCTC10821_00429</name>
</gene>
<evidence type="ECO:0000259" key="5">
    <source>
        <dbReference type="Pfam" id="PF07992"/>
    </source>
</evidence>
<dbReference type="PRINTS" id="PR00411">
    <property type="entry name" value="PNDRDTASEI"/>
</dbReference>
<dbReference type="GO" id="GO:0005737">
    <property type="term" value="C:cytoplasm"/>
    <property type="evidence" value="ECO:0007669"/>
    <property type="project" value="TreeGrafter"/>
</dbReference>
<dbReference type="EC" id="1.18.1.-" evidence="6"/>
<proteinExistence type="predicted"/>
<dbReference type="GO" id="GO:0016651">
    <property type="term" value="F:oxidoreductase activity, acting on NAD(P)H"/>
    <property type="evidence" value="ECO:0007669"/>
    <property type="project" value="TreeGrafter"/>
</dbReference>
<keyword evidence="7" id="KW-1185">Reference proteome</keyword>
<dbReference type="PANTHER" id="PTHR43557:SF2">
    <property type="entry name" value="RIESKE DOMAIN-CONTAINING PROTEIN-RELATED"/>
    <property type="match status" value="1"/>
</dbReference>
<dbReference type="PANTHER" id="PTHR43557">
    <property type="entry name" value="APOPTOSIS-INDUCING FACTOR 1"/>
    <property type="match status" value="1"/>
</dbReference>
<dbReference type="InterPro" id="IPR016156">
    <property type="entry name" value="FAD/NAD-linked_Rdtase_dimer_sf"/>
</dbReference>
<sequence>MEHVVIAGASVAGLRAAEALRTSGWAGRLIIVGAEPYPPYSRPQVSKQLLTGQRTVAETRLPAGALDAEWILGVQVTTCDLGAGTVTLSDHRRLAFDGLVAATGVRPRRLPLPGHELSGVEYLRSADDAARLRARLQAGGRLAVIGAGFIGAEVASAARKLGCAVTVIDPAPAPMSAVLGDVAAGELAALHGAHDVDLRMGRCAVAVHGTAAAEAVELDDGAVIPVDAVLIAVGSVPNIEWLDASDLDLSDGILCDSRCFVVGSDDRIVAAGDVARWPVVGSGGAAARVEHWSIAGEQGAAAGTALAVGRALSVPFESLLRVTSRQHGASLAILGRPAAAHQVDTTISSRPGKPRFVARYLDSSGRLVGAATLNANAELAALACELRGAGDSMAGAA</sequence>
<dbReference type="PRINTS" id="PR00368">
    <property type="entry name" value="FADPNR"/>
</dbReference>
<evidence type="ECO:0000256" key="3">
    <source>
        <dbReference type="ARBA" id="ARBA00022827"/>
    </source>
</evidence>
<reference evidence="6 7" key="1">
    <citation type="submission" date="2018-06" db="EMBL/GenBank/DDBJ databases">
        <authorList>
            <consortium name="Pathogen Informatics"/>
            <person name="Doyle S."/>
        </authorList>
    </citation>
    <scope>NUCLEOTIDE SEQUENCE [LARGE SCALE GENOMIC DNA]</scope>
    <source>
        <strain evidence="6 7">NCTC10821</strain>
    </source>
</reference>
<dbReference type="Gene3D" id="3.30.390.30">
    <property type="match status" value="1"/>
</dbReference>
<organism evidence="6 7">
    <name type="scientific">Mycolicibacterium tokaiense</name>
    <dbReference type="NCBI Taxonomy" id="39695"/>
    <lineage>
        <taxon>Bacteria</taxon>
        <taxon>Bacillati</taxon>
        <taxon>Actinomycetota</taxon>
        <taxon>Actinomycetes</taxon>
        <taxon>Mycobacteriales</taxon>
        <taxon>Mycobacteriaceae</taxon>
        <taxon>Mycolicibacterium</taxon>
    </lineage>
</organism>